<keyword evidence="2" id="KW-1185">Reference proteome</keyword>
<dbReference type="Proteomes" id="UP000886520">
    <property type="component" value="Chromosome 20"/>
</dbReference>
<dbReference type="EMBL" id="JABFUD020000020">
    <property type="protein sequence ID" value="KAI5064425.1"/>
    <property type="molecule type" value="Genomic_DNA"/>
</dbReference>
<comment type="caution">
    <text evidence="1">The sequence shown here is derived from an EMBL/GenBank/DDBJ whole genome shotgun (WGS) entry which is preliminary data.</text>
</comment>
<dbReference type="AlphaFoldDB" id="A0A9D4UAY3"/>
<proteinExistence type="predicted"/>
<evidence type="ECO:0000313" key="2">
    <source>
        <dbReference type="Proteomes" id="UP000886520"/>
    </source>
</evidence>
<evidence type="ECO:0000313" key="1">
    <source>
        <dbReference type="EMBL" id="KAI5064425.1"/>
    </source>
</evidence>
<name>A0A9D4UAY3_ADICA</name>
<protein>
    <submittedName>
        <fullName evidence="1">Uncharacterized protein</fullName>
    </submittedName>
</protein>
<reference evidence="1" key="1">
    <citation type="submission" date="2021-01" db="EMBL/GenBank/DDBJ databases">
        <title>Adiantum capillus-veneris genome.</title>
        <authorList>
            <person name="Fang Y."/>
            <person name="Liao Q."/>
        </authorList>
    </citation>
    <scope>NUCLEOTIDE SEQUENCE</scope>
    <source>
        <strain evidence="1">H3</strain>
        <tissue evidence="1">Leaf</tissue>
    </source>
</reference>
<accession>A0A9D4UAY3</accession>
<gene>
    <name evidence="1" type="ORF">GOP47_0021095</name>
</gene>
<sequence length="128" mass="14682">MKSLEGTFGMFDTRDSGRVKKEGLQSLGREEKAMKEAVIMEGNRPCRRWMSNFMETRCKPAEEVMEEVEQKGSLLVRVRRIEMQLSQIIDSTNSSKCGHEVRKECVSALEELLHVECVSTLEELLQVD</sequence>
<organism evidence="1 2">
    <name type="scientific">Adiantum capillus-veneris</name>
    <name type="common">Maidenhair fern</name>
    <dbReference type="NCBI Taxonomy" id="13818"/>
    <lineage>
        <taxon>Eukaryota</taxon>
        <taxon>Viridiplantae</taxon>
        <taxon>Streptophyta</taxon>
        <taxon>Embryophyta</taxon>
        <taxon>Tracheophyta</taxon>
        <taxon>Polypodiopsida</taxon>
        <taxon>Polypodiidae</taxon>
        <taxon>Polypodiales</taxon>
        <taxon>Pteridineae</taxon>
        <taxon>Pteridaceae</taxon>
        <taxon>Vittarioideae</taxon>
        <taxon>Adiantum</taxon>
    </lineage>
</organism>